<dbReference type="EMBL" id="VSSQ01082558">
    <property type="protein sequence ID" value="MPN31143.1"/>
    <property type="molecule type" value="Genomic_DNA"/>
</dbReference>
<dbReference type="AlphaFoldDB" id="A0A645H5M0"/>
<accession>A0A645H5M0</accession>
<comment type="caution">
    <text evidence="2">The sequence shown here is derived from an EMBL/GenBank/DDBJ whole genome shotgun (WGS) entry which is preliminary data.</text>
</comment>
<reference evidence="2" key="1">
    <citation type="submission" date="2019-08" db="EMBL/GenBank/DDBJ databases">
        <authorList>
            <person name="Kucharzyk K."/>
            <person name="Murdoch R.W."/>
            <person name="Higgins S."/>
            <person name="Loffler F."/>
        </authorList>
    </citation>
    <scope>NUCLEOTIDE SEQUENCE</scope>
</reference>
<sequence>MYLAFHRAVHPAGFTPARQHDTKTKQQPADYCIWARPHDFGFHAQLYVAENTDCADAHPEDDRLCHMGASGDPQIAEGGGEADLRALDQQTKTHAEQHRQTQLRLVHGGQQRPANHADKHQHAEAETTARLIRLLRQRRRSGDFLHLDRNAEYWQQGESRAKPGTNGGCQGKEPGVQRELRNTGKECRQVAAHRHTRAEPGDDPAQHRLHDADATARHA</sequence>
<feature type="compositionally biased region" description="Basic and acidic residues" evidence="1">
    <location>
        <begin position="175"/>
        <end position="188"/>
    </location>
</feature>
<feature type="compositionally biased region" description="Basic and acidic residues" evidence="1">
    <location>
        <begin position="197"/>
        <end position="219"/>
    </location>
</feature>
<name>A0A645H5M0_9ZZZZ</name>
<evidence type="ECO:0000313" key="2">
    <source>
        <dbReference type="EMBL" id="MPN31143.1"/>
    </source>
</evidence>
<organism evidence="2">
    <name type="scientific">bioreactor metagenome</name>
    <dbReference type="NCBI Taxonomy" id="1076179"/>
    <lineage>
        <taxon>unclassified sequences</taxon>
        <taxon>metagenomes</taxon>
        <taxon>ecological metagenomes</taxon>
    </lineage>
</organism>
<protein>
    <submittedName>
        <fullName evidence="2">Uncharacterized protein</fullName>
    </submittedName>
</protein>
<evidence type="ECO:0000256" key="1">
    <source>
        <dbReference type="SAM" id="MobiDB-lite"/>
    </source>
</evidence>
<gene>
    <name evidence="2" type="ORF">SDC9_178617</name>
</gene>
<proteinExistence type="predicted"/>
<feature type="region of interest" description="Disordered" evidence="1">
    <location>
        <begin position="156"/>
        <end position="219"/>
    </location>
</feature>